<comment type="caution">
    <text evidence="4">The sequence shown here is derived from an EMBL/GenBank/DDBJ whole genome shotgun (WGS) entry which is preliminary data.</text>
</comment>
<accession>A0AA41QU07</accession>
<evidence type="ECO:0000256" key="1">
    <source>
        <dbReference type="ARBA" id="ARBA00022763"/>
    </source>
</evidence>
<dbReference type="SUPFAM" id="SSF56672">
    <property type="entry name" value="DNA/RNA polymerases"/>
    <property type="match status" value="1"/>
</dbReference>
<evidence type="ECO:0000313" key="4">
    <source>
        <dbReference type="EMBL" id="MCI4657677.1"/>
    </source>
</evidence>
<protein>
    <submittedName>
        <fullName evidence="4">DNA polymerase Y family protein</fullName>
    </submittedName>
</protein>
<reference evidence="4" key="1">
    <citation type="submission" date="2022-03" db="EMBL/GenBank/DDBJ databases">
        <title>Cryobacterium sp. nov. strain ZS14-85, isolated from Antarctic soil.</title>
        <authorList>
            <person name="Li J."/>
            <person name="Niu G."/>
        </authorList>
    </citation>
    <scope>NUCLEOTIDE SEQUENCE</scope>
    <source>
        <strain evidence="4">ZS14-85</strain>
    </source>
</reference>
<keyword evidence="1" id="KW-0227">DNA damage</keyword>
<feature type="compositionally biased region" description="Low complexity" evidence="2">
    <location>
        <begin position="1"/>
        <end position="14"/>
    </location>
</feature>
<dbReference type="CDD" id="cd03468">
    <property type="entry name" value="PolY_like"/>
    <property type="match status" value="1"/>
</dbReference>
<feature type="region of interest" description="Disordered" evidence="2">
    <location>
        <begin position="1"/>
        <end position="24"/>
    </location>
</feature>
<dbReference type="Pfam" id="PF00817">
    <property type="entry name" value="IMS"/>
    <property type="match status" value="1"/>
</dbReference>
<dbReference type="InterPro" id="IPR050356">
    <property type="entry name" value="SulA_CellDiv_inhibitor"/>
</dbReference>
<gene>
    <name evidence="4" type="ORF">MQH31_07620</name>
</gene>
<feature type="domain" description="UmuC" evidence="3">
    <location>
        <begin position="54"/>
        <end position="122"/>
    </location>
</feature>
<dbReference type="PANTHER" id="PTHR35369">
    <property type="entry name" value="BLR3025 PROTEIN-RELATED"/>
    <property type="match status" value="1"/>
</dbReference>
<dbReference type="InterPro" id="IPR043502">
    <property type="entry name" value="DNA/RNA_pol_sf"/>
</dbReference>
<dbReference type="InterPro" id="IPR001126">
    <property type="entry name" value="UmuC"/>
</dbReference>
<proteinExistence type="predicted"/>
<evidence type="ECO:0000256" key="2">
    <source>
        <dbReference type="SAM" id="MobiDB-lite"/>
    </source>
</evidence>
<keyword evidence="5" id="KW-1185">Reference proteome</keyword>
<dbReference type="Proteomes" id="UP001165341">
    <property type="component" value="Unassembled WGS sequence"/>
</dbReference>
<dbReference type="Gene3D" id="3.40.1170.60">
    <property type="match status" value="1"/>
</dbReference>
<dbReference type="RefSeq" id="WP_243011503.1">
    <property type="nucleotide sequence ID" value="NZ_JALGAR010000001.1"/>
</dbReference>
<organism evidence="4 5">
    <name type="scientific">Cryobacterium zhongshanensis</name>
    <dbReference type="NCBI Taxonomy" id="2928153"/>
    <lineage>
        <taxon>Bacteria</taxon>
        <taxon>Bacillati</taxon>
        <taxon>Actinomycetota</taxon>
        <taxon>Actinomycetes</taxon>
        <taxon>Micrococcales</taxon>
        <taxon>Microbacteriaceae</taxon>
        <taxon>Cryobacterium</taxon>
    </lineage>
</organism>
<evidence type="ECO:0000259" key="3">
    <source>
        <dbReference type="PROSITE" id="PS50173"/>
    </source>
</evidence>
<name>A0AA41QU07_9MICO</name>
<evidence type="ECO:0000313" key="5">
    <source>
        <dbReference type="Proteomes" id="UP001165341"/>
    </source>
</evidence>
<dbReference type="PROSITE" id="PS50173">
    <property type="entry name" value="UMUC"/>
    <property type="match status" value="1"/>
</dbReference>
<dbReference type="AlphaFoldDB" id="A0AA41QU07"/>
<dbReference type="GO" id="GO:0006281">
    <property type="term" value="P:DNA repair"/>
    <property type="evidence" value="ECO:0007669"/>
    <property type="project" value="InterPro"/>
</dbReference>
<sequence length="557" mass="58934">MTALTGSLTGSLTGPANDPGVGRTSGPDRTIVLWCPDWPVTAARARAGLPADAPVALLDRGTVFACSTAARGAGVRRGLTVREAQFRCPDLIALGYDRVLDDRAFEPVIERLEDMTPGVQVLRPGLCAVRSRGPARFYGSEWAAAETLIACVAALGIPGARAGIADGAFAAEQVARDAGTAPVRVVPPGGSAAFLAVRPVTTLVDAGLIDGELATLLRRLGVHTLRDFAALPADRVRHRFGAAAARAHRIAGATDDSRVVPRVPPRHREVAFDWEPPLDRVDQVTFAIRAGLDDFVRALAASRLVCTEVTIEVCTDSAAGVGAVQTRSWRHPRWFTGADIADRVRWQLQGAGPGASELEAAITRVRVIPERVDSTADHEQGLWDSGPDERIHHALTRVQGLLGHDGVLTAVPGGGRLLRDRRVLVPWGDAPPAGQVQPAAARERAAAAPWPGRLPGLSPATVFTDPPPVLLLAPDGASVGVDDRGVLSGAPASFSPGLRQEDLGAVTAWAGPWPLVEHWWDPVRAHHSQRLQLVDASGTAWLLLLEAAGWVAEARYD</sequence>
<dbReference type="PANTHER" id="PTHR35369:SF2">
    <property type="entry name" value="BLR3025 PROTEIN"/>
    <property type="match status" value="1"/>
</dbReference>
<dbReference type="EMBL" id="JALGAR010000001">
    <property type="protein sequence ID" value="MCI4657677.1"/>
    <property type="molecule type" value="Genomic_DNA"/>
</dbReference>